<dbReference type="RefSeq" id="WP_053237893.1">
    <property type="nucleotide sequence ID" value="NZ_CP011125.1"/>
</dbReference>
<dbReference type="KEGG" id="samy:DB32_008127"/>
<name>A0A0F6YN72_9BACT</name>
<keyword evidence="2" id="KW-1185">Reference proteome</keyword>
<dbReference type="Proteomes" id="UP000034883">
    <property type="component" value="Chromosome"/>
</dbReference>
<gene>
    <name evidence="1" type="ORF">DB32_008127</name>
</gene>
<evidence type="ECO:0000313" key="1">
    <source>
        <dbReference type="EMBL" id="AKF10978.1"/>
    </source>
</evidence>
<reference evidence="1 2" key="1">
    <citation type="submission" date="2015-03" db="EMBL/GenBank/DDBJ databases">
        <title>Genome assembly of Sandaracinus amylolyticus DSM 53668.</title>
        <authorList>
            <person name="Sharma G."/>
            <person name="Subramanian S."/>
        </authorList>
    </citation>
    <scope>NUCLEOTIDE SEQUENCE [LARGE SCALE GENOMIC DNA]</scope>
    <source>
        <strain evidence="1 2">DSM 53668</strain>
    </source>
</reference>
<sequence length="61" mass="6843">MSADGTSSPPATPADPRDEIAVLLARLRAEHHIEDARDARRVRVASLLGELFLSFGWWMWP</sequence>
<evidence type="ECO:0000313" key="2">
    <source>
        <dbReference type="Proteomes" id="UP000034883"/>
    </source>
</evidence>
<organism evidence="1 2">
    <name type="scientific">Sandaracinus amylolyticus</name>
    <dbReference type="NCBI Taxonomy" id="927083"/>
    <lineage>
        <taxon>Bacteria</taxon>
        <taxon>Pseudomonadati</taxon>
        <taxon>Myxococcota</taxon>
        <taxon>Polyangia</taxon>
        <taxon>Polyangiales</taxon>
        <taxon>Sandaracinaceae</taxon>
        <taxon>Sandaracinus</taxon>
    </lineage>
</organism>
<protein>
    <submittedName>
        <fullName evidence="1">Uncharacterized protein</fullName>
    </submittedName>
</protein>
<proteinExistence type="predicted"/>
<dbReference type="AlphaFoldDB" id="A0A0F6YN72"/>
<dbReference type="EMBL" id="CP011125">
    <property type="protein sequence ID" value="AKF10978.1"/>
    <property type="molecule type" value="Genomic_DNA"/>
</dbReference>
<accession>A0A0F6YN72</accession>